<dbReference type="GO" id="GO:0016747">
    <property type="term" value="F:acyltransferase activity, transferring groups other than amino-acyl groups"/>
    <property type="evidence" value="ECO:0007669"/>
    <property type="project" value="InterPro"/>
</dbReference>
<evidence type="ECO:0000313" key="3">
    <source>
        <dbReference type="Proteomes" id="UP000272959"/>
    </source>
</evidence>
<gene>
    <name evidence="2" type="ORF">vBLenPICBM1__40</name>
</gene>
<dbReference type="EMBL" id="MF431617">
    <property type="protein sequence ID" value="AYP28153.2"/>
    <property type="molecule type" value="Genomic_DNA"/>
</dbReference>
<proteinExistence type="predicted"/>
<organism evidence="2 3">
    <name type="scientific">Lentibacter phage vB_LenP_ICBM1</name>
    <dbReference type="NCBI Taxonomy" id="2847822"/>
    <lineage>
        <taxon>Viruses</taxon>
        <taxon>Duplodnaviria</taxon>
        <taxon>Heunggongvirae</taxon>
        <taxon>Uroviricota</taxon>
        <taxon>Caudoviricetes</taxon>
        <taxon>Zobellviridae</taxon>
        <taxon>Cobavirinae</taxon>
        <taxon>Siovirus</taxon>
        <taxon>Siovirus germanense</taxon>
    </lineage>
</organism>
<dbReference type="Gene3D" id="3.40.630.30">
    <property type="match status" value="1"/>
</dbReference>
<dbReference type="InterPro" id="IPR000182">
    <property type="entry name" value="GNAT_dom"/>
</dbReference>
<evidence type="ECO:0000313" key="2">
    <source>
        <dbReference type="EMBL" id="AYP28153.2"/>
    </source>
</evidence>
<dbReference type="CDD" id="cd04301">
    <property type="entry name" value="NAT_SF"/>
    <property type="match status" value="1"/>
</dbReference>
<feature type="domain" description="N-acetyltransferase" evidence="1">
    <location>
        <begin position="7"/>
        <end position="152"/>
    </location>
</feature>
<name>A0A3G2YRZ1_9CAUD</name>
<evidence type="ECO:0000259" key="1">
    <source>
        <dbReference type="PROSITE" id="PS51186"/>
    </source>
</evidence>
<dbReference type="Proteomes" id="UP000272959">
    <property type="component" value="Segment"/>
</dbReference>
<dbReference type="Pfam" id="PF00583">
    <property type="entry name" value="Acetyltransf_1"/>
    <property type="match status" value="1"/>
</dbReference>
<sequence>MLKTTTINIREAVEDDLLDCLMLFKQFHKESKLPYSWDAKKTQDIFLATLSMEDVNVLVAETDGEIVGYICCQVMEPLFSSEKVASEIAWFVNKEYRKTSAGFRLMSAYEEWAVGRGAKYIGMAYLEEIADLSKVYKKKGYVKAETHYMKEF</sequence>
<dbReference type="InterPro" id="IPR016181">
    <property type="entry name" value="Acyl_CoA_acyltransferase"/>
</dbReference>
<reference evidence="2 3" key="1">
    <citation type="journal article" date="2019" name="ISME J.">
        <title>Cobaviruses - a new globally distributed phage group infecting Rhodobacteraceae in marine ecosystems.</title>
        <authorList>
            <person name="Bischoff V."/>
            <person name="Bunk B."/>
            <person name="Meier-Kolthoff J.P."/>
            <person name="Sproer C."/>
            <person name="Poehlein A."/>
            <person name="Dogs M."/>
            <person name="Nguyen M."/>
            <person name="Petersen J."/>
            <person name="Daniel R."/>
            <person name="Overmann J."/>
            <person name="Goker M."/>
            <person name="Simon M."/>
            <person name="Brinkhoff T."/>
            <person name="Moraru C."/>
        </authorList>
    </citation>
    <scope>NUCLEOTIDE SEQUENCE [LARGE SCALE GENOMIC DNA]</scope>
</reference>
<protein>
    <submittedName>
        <fullName evidence="2">Acyl-CoA N-acyltransferase (GNAT) domain protein</fullName>
    </submittedName>
</protein>
<accession>A0A3G2YRZ1</accession>
<dbReference type="PROSITE" id="PS51186">
    <property type="entry name" value="GNAT"/>
    <property type="match status" value="1"/>
</dbReference>
<keyword evidence="3" id="KW-1185">Reference proteome</keyword>
<dbReference type="SUPFAM" id="SSF55729">
    <property type="entry name" value="Acyl-CoA N-acyltransferases (Nat)"/>
    <property type="match status" value="1"/>
</dbReference>